<sequence length="537" mass="60334">MRNRQLWKYDIGLFFDRRAEQGASMLFRLDRPLDIDPIGRTVIDVADMAEFVRRLSGVLHAAGVRSGDRVAVFKANHFDCVLLAAAASRIGAIPVMLSGLLPDDAVRALLRRAEPKLLVSDHQRLTREAEDGSTLSSFAEQTLCLDKEVPDALSLAEFDGAAEPAPVPRGNGELMMLTHTSGTTGVPKLIMYTPAKLQGQMARLECRHLPPITYRRDDSVAVFMPYVHARAFTWIYSVLTLSPAKVLLMSDSDPEVVQPLFREHPPTVIEALPIDYARLEELALDSRRNVFSSVRMFASTFDAVYWSTIRTFLNASRHRFPVWRYGYGQSETGGLGMTFITRRTANRRRDQKPGPRVVGRPMPTFVQIKVVDPQTFRPVPNGRPGLVFARTKARCVGYYREPERWNEKAVGEWWNTGDIGIKTRTGSVKLLDREVNHVPGMSCLELEDVLVDHLPERHDVALLAVSGGPPVPVVATPDGRLDRERWRRATRGLPELAEPIVVGFDEVPRTGTGKIRREELRRRYLDGAERPGTGRWT</sequence>
<dbReference type="STRING" id="1122192.SAMN02745673_02486"/>
<reference evidence="2 3" key="1">
    <citation type="submission" date="2017-02" db="EMBL/GenBank/DDBJ databases">
        <authorList>
            <person name="Peterson S.W."/>
        </authorList>
    </citation>
    <scope>NUCLEOTIDE SEQUENCE [LARGE SCALE GENOMIC DNA]</scope>
    <source>
        <strain evidence="2 3">DSM 45154</strain>
    </source>
</reference>
<dbReference type="InterPro" id="IPR050237">
    <property type="entry name" value="ATP-dep_AMP-bd_enzyme"/>
</dbReference>
<organism evidence="2 3">
    <name type="scientific">Marinactinospora thermotolerans DSM 45154</name>
    <dbReference type="NCBI Taxonomy" id="1122192"/>
    <lineage>
        <taxon>Bacteria</taxon>
        <taxon>Bacillati</taxon>
        <taxon>Actinomycetota</taxon>
        <taxon>Actinomycetes</taxon>
        <taxon>Streptosporangiales</taxon>
        <taxon>Nocardiopsidaceae</taxon>
        <taxon>Marinactinospora</taxon>
    </lineage>
</organism>
<keyword evidence="3" id="KW-1185">Reference proteome</keyword>
<keyword evidence="2" id="KW-0436">Ligase</keyword>
<proteinExistence type="predicted"/>
<protein>
    <submittedName>
        <fullName evidence="2">Acyl-CoA synthetase (AMP-forming)/AMP-acid ligase II</fullName>
    </submittedName>
</protein>
<feature type="domain" description="AMP-dependent synthetase/ligase" evidence="1">
    <location>
        <begin position="46"/>
        <end position="399"/>
    </location>
</feature>
<dbReference type="Pfam" id="PF00501">
    <property type="entry name" value="AMP-binding"/>
    <property type="match status" value="1"/>
</dbReference>
<name>A0A1T4R3L4_9ACTN</name>
<dbReference type="InterPro" id="IPR000873">
    <property type="entry name" value="AMP-dep_synth/lig_dom"/>
</dbReference>
<dbReference type="InterPro" id="IPR020845">
    <property type="entry name" value="AMP-binding_CS"/>
</dbReference>
<dbReference type="InterPro" id="IPR042099">
    <property type="entry name" value="ANL_N_sf"/>
</dbReference>
<evidence type="ECO:0000313" key="2">
    <source>
        <dbReference type="EMBL" id="SKA10559.1"/>
    </source>
</evidence>
<dbReference type="SUPFAM" id="SSF56801">
    <property type="entry name" value="Acetyl-CoA synthetase-like"/>
    <property type="match status" value="1"/>
</dbReference>
<dbReference type="PANTHER" id="PTHR43767">
    <property type="entry name" value="LONG-CHAIN-FATTY-ACID--COA LIGASE"/>
    <property type="match status" value="1"/>
</dbReference>
<dbReference type="PROSITE" id="PS00455">
    <property type="entry name" value="AMP_BINDING"/>
    <property type="match status" value="1"/>
</dbReference>
<evidence type="ECO:0000313" key="3">
    <source>
        <dbReference type="Proteomes" id="UP000190637"/>
    </source>
</evidence>
<gene>
    <name evidence="2" type="ORF">SAMN02745673_02486</name>
</gene>
<dbReference type="Proteomes" id="UP000190637">
    <property type="component" value="Unassembled WGS sequence"/>
</dbReference>
<dbReference type="AlphaFoldDB" id="A0A1T4R3L4"/>
<accession>A0A1T4R3L4</accession>
<dbReference type="Gene3D" id="3.40.50.12780">
    <property type="entry name" value="N-terminal domain of ligase-like"/>
    <property type="match status" value="1"/>
</dbReference>
<dbReference type="EMBL" id="FUWS01000006">
    <property type="protein sequence ID" value="SKA10559.1"/>
    <property type="molecule type" value="Genomic_DNA"/>
</dbReference>
<dbReference type="PANTHER" id="PTHR43767:SF1">
    <property type="entry name" value="NONRIBOSOMAL PEPTIDE SYNTHASE PES1 (EUROFUNG)-RELATED"/>
    <property type="match status" value="1"/>
</dbReference>
<dbReference type="GO" id="GO:0016874">
    <property type="term" value="F:ligase activity"/>
    <property type="evidence" value="ECO:0007669"/>
    <property type="project" value="UniProtKB-KW"/>
</dbReference>
<evidence type="ECO:0000259" key="1">
    <source>
        <dbReference type="Pfam" id="PF00501"/>
    </source>
</evidence>